<organism evidence="4 5">
    <name type="scientific">Conexibacter woesei (strain DSM 14684 / CCUG 47730 / CIP 108061 / JCM 11494 / NBRC 100937 / ID131577)</name>
    <dbReference type="NCBI Taxonomy" id="469383"/>
    <lineage>
        <taxon>Bacteria</taxon>
        <taxon>Bacillati</taxon>
        <taxon>Actinomycetota</taxon>
        <taxon>Thermoleophilia</taxon>
        <taxon>Solirubrobacterales</taxon>
        <taxon>Conexibacteraceae</taxon>
        <taxon>Conexibacter</taxon>
    </lineage>
</organism>
<gene>
    <name evidence="4" type="ordered locus">Cwoe_3644</name>
</gene>
<evidence type="ECO:0000259" key="3">
    <source>
        <dbReference type="PROSITE" id="PS50043"/>
    </source>
</evidence>
<evidence type="ECO:0000313" key="5">
    <source>
        <dbReference type="Proteomes" id="UP000008229"/>
    </source>
</evidence>
<keyword evidence="5" id="KW-1185">Reference proteome</keyword>
<dbReference type="CDD" id="cd06170">
    <property type="entry name" value="LuxR_C_like"/>
    <property type="match status" value="1"/>
</dbReference>
<dbReference type="InterPro" id="IPR041664">
    <property type="entry name" value="AAA_16"/>
</dbReference>
<dbReference type="Proteomes" id="UP000008229">
    <property type="component" value="Chromosome"/>
</dbReference>
<feature type="domain" description="HTH luxR-type" evidence="3">
    <location>
        <begin position="874"/>
        <end position="939"/>
    </location>
</feature>
<dbReference type="GO" id="GO:0005524">
    <property type="term" value="F:ATP binding"/>
    <property type="evidence" value="ECO:0007669"/>
    <property type="project" value="UniProtKB-KW"/>
</dbReference>
<dbReference type="InterPro" id="IPR000792">
    <property type="entry name" value="Tscrpt_reg_LuxR_C"/>
</dbReference>
<evidence type="ECO:0000313" key="4">
    <source>
        <dbReference type="EMBL" id="ADB52061.1"/>
    </source>
</evidence>
<dbReference type="HOGENOM" id="CLU_006850_1_0_11"/>
<dbReference type="Pfam" id="PF13191">
    <property type="entry name" value="AAA_16"/>
    <property type="match status" value="1"/>
</dbReference>
<evidence type="ECO:0000256" key="1">
    <source>
        <dbReference type="ARBA" id="ARBA00022741"/>
    </source>
</evidence>
<evidence type="ECO:0000256" key="2">
    <source>
        <dbReference type="ARBA" id="ARBA00022840"/>
    </source>
</evidence>
<dbReference type="SUPFAM" id="SSF48452">
    <property type="entry name" value="TPR-like"/>
    <property type="match status" value="1"/>
</dbReference>
<keyword evidence="2" id="KW-0067">ATP-binding</keyword>
<dbReference type="PROSITE" id="PS50043">
    <property type="entry name" value="HTH_LUXR_2"/>
    <property type="match status" value="1"/>
</dbReference>
<dbReference type="SUPFAM" id="SSF46894">
    <property type="entry name" value="C-terminal effector domain of the bipartite response regulators"/>
    <property type="match status" value="1"/>
</dbReference>
<dbReference type="InterPro" id="IPR011990">
    <property type="entry name" value="TPR-like_helical_dom_sf"/>
</dbReference>
<dbReference type="Gene3D" id="1.10.10.10">
    <property type="entry name" value="Winged helix-like DNA-binding domain superfamily/Winged helix DNA-binding domain"/>
    <property type="match status" value="1"/>
</dbReference>
<name>D3F198_CONWI</name>
<protein>
    <submittedName>
        <fullName evidence="4">Transcriptional regulator, LuxR family</fullName>
    </submittedName>
</protein>
<sequence length="946" mass="99352">MSALLERERELAELDAAIEQVRRGSGRLVVFEAHAGLGKTELLRAASAAAADAALRVLSARATELERHFPFALVRQLFGLPLKAMPAREREALFDGAGGAARSAVGLPHDDPNAVRTPDAFAVLNGLYWLTAGLAEHQPLLLAIDDAHWADSASLDYLGFLAPRLDELGVLVVVACRPDQPDASSGVARLATDTAARRLTPSALSPGATAALLGAELGAPPAVELVTACHDVSRGNPFFLRELARTLVAREPSSETDEVALVRELAPERVTRTIVLRISRLTPHARAVARAVAVLGDGSDHRLVAALAGLHADAASRGADELRNAAILDDDPSLRFIHPLVRTVLHADLPAGERSAAHARAAALLRSRDAGPEQVAAQLLAAEPQGRRENVETLLDAGRRALASGAPRSAVAYLTRALDEPPPAELRAAVLSLLVNASIRAADHDSFAAIEPLVLAEIARDPDLLSRWAPKVSLWMTLNGRIDSAIALLTEAIDAAARAGDVERAFQLEATLSMAGQLSPDAIRARLARYDGRIAPGSATDRLALTFAALESVFTADATTAVGLVRRALDGGSIFALKPDILAPANVVVVLLLADELDLARHVAAQALEVAHERDATPALIGTCLLSGFVAVARGDLAAAEADFRQGLDLARAARLLAALPVLVGMLVLVLTQRGELQAAAAELDGSGLTGPVPDMLWLAPILYARGLLRLAESRYEEAAADLLELSARRERWGMGGSPGLAAGLGAARALAALGDREQARAVAESELARARRWGAPSAVANAQGTLGLTIGGPAGLALLEEAVAVLDGSPALLVRAHALGELGAALRRSNRRADARAPLREALALARRCGATGLAKQVHDELRASGETVRRYTPIGVESLTPSERRVAELAAGELTNRQIAQSLFLTVKTIESHLAAAYDKLGIQSRRQLADALDPLPDRTQPAV</sequence>
<dbReference type="AlphaFoldDB" id="D3F198"/>
<dbReference type="PANTHER" id="PTHR16305:SF35">
    <property type="entry name" value="TRANSCRIPTIONAL ACTIVATOR DOMAIN"/>
    <property type="match status" value="1"/>
</dbReference>
<dbReference type="SUPFAM" id="SSF52540">
    <property type="entry name" value="P-loop containing nucleoside triphosphate hydrolases"/>
    <property type="match status" value="1"/>
</dbReference>
<dbReference type="GO" id="GO:0005737">
    <property type="term" value="C:cytoplasm"/>
    <property type="evidence" value="ECO:0007669"/>
    <property type="project" value="TreeGrafter"/>
</dbReference>
<reference evidence="4 5" key="1">
    <citation type="journal article" date="2010" name="Stand. Genomic Sci.">
        <title>Complete genome sequence of Conexibacter woesei type strain (ID131577).</title>
        <authorList>
            <person name="Pukall R."/>
            <person name="Lapidus A."/>
            <person name="Glavina Del Rio T."/>
            <person name="Copeland A."/>
            <person name="Tice H."/>
            <person name="Cheng J.-F."/>
            <person name="Lucas S."/>
            <person name="Chen F."/>
            <person name="Nolan M."/>
            <person name="Bruce D."/>
            <person name="Goodwin L."/>
            <person name="Pitluck S."/>
            <person name="Mavromatis K."/>
            <person name="Ivanova N."/>
            <person name="Ovchinnikova G."/>
            <person name="Pati A."/>
            <person name="Chen A."/>
            <person name="Palaniappan K."/>
            <person name="Land M."/>
            <person name="Hauser L."/>
            <person name="Chang Y.-J."/>
            <person name="Jeffries C.D."/>
            <person name="Chain P."/>
            <person name="Meincke L."/>
            <person name="Sims D."/>
            <person name="Brettin T."/>
            <person name="Detter J.C."/>
            <person name="Rohde M."/>
            <person name="Goeker M."/>
            <person name="Bristow J."/>
            <person name="Eisen J.A."/>
            <person name="Markowitz V."/>
            <person name="Kyrpides N.C."/>
            <person name="Klenk H.-P."/>
            <person name="Hugenholtz P."/>
        </authorList>
    </citation>
    <scope>NUCLEOTIDE SEQUENCE [LARGE SCALE GENOMIC DNA]</scope>
    <source>
        <strain evidence="5">DSM 14684 / CIP 108061 / JCM 11494 / NBRC 100937 / ID131577</strain>
    </source>
</reference>
<dbReference type="RefSeq" id="WP_012935112.1">
    <property type="nucleotide sequence ID" value="NC_013739.1"/>
</dbReference>
<dbReference type="OrthoDB" id="3178131at2"/>
<accession>D3F198</accession>
<dbReference type="InterPro" id="IPR016032">
    <property type="entry name" value="Sig_transdc_resp-reg_C-effctor"/>
</dbReference>
<dbReference type="PANTHER" id="PTHR16305">
    <property type="entry name" value="TESTICULAR SOLUBLE ADENYLYL CYCLASE"/>
    <property type="match status" value="1"/>
</dbReference>
<dbReference type="GO" id="GO:0003677">
    <property type="term" value="F:DNA binding"/>
    <property type="evidence" value="ECO:0007669"/>
    <property type="project" value="InterPro"/>
</dbReference>
<dbReference type="InterPro" id="IPR036388">
    <property type="entry name" value="WH-like_DNA-bd_sf"/>
</dbReference>
<dbReference type="InterPro" id="IPR027417">
    <property type="entry name" value="P-loop_NTPase"/>
</dbReference>
<proteinExistence type="predicted"/>
<dbReference type="eggNOG" id="COG2909">
    <property type="taxonomic scope" value="Bacteria"/>
</dbReference>
<dbReference type="eggNOG" id="COG3899">
    <property type="taxonomic scope" value="Bacteria"/>
</dbReference>
<reference evidence="5" key="2">
    <citation type="submission" date="2010-01" db="EMBL/GenBank/DDBJ databases">
        <title>The complete genome of Conexibacter woesei DSM 14684.</title>
        <authorList>
            <consortium name="US DOE Joint Genome Institute (JGI-PGF)"/>
            <person name="Lucas S."/>
            <person name="Copeland A."/>
            <person name="Lapidus A."/>
            <person name="Glavina del Rio T."/>
            <person name="Dalin E."/>
            <person name="Tice H."/>
            <person name="Bruce D."/>
            <person name="Goodwin L."/>
            <person name="Pitluck S."/>
            <person name="Kyrpides N."/>
            <person name="Mavromatis K."/>
            <person name="Ivanova N."/>
            <person name="Mikhailova N."/>
            <person name="Chertkov O."/>
            <person name="Brettin T."/>
            <person name="Detter J.C."/>
            <person name="Han C."/>
            <person name="Larimer F."/>
            <person name="Land M."/>
            <person name="Hauser L."/>
            <person name="Markowitz V."/>
            <person name="Cheng J.-F."/>
            <person name="Hugenholtz P."/>
            <person name="Woyke T."/>
            <person name="Wu D."/>
            <person name="Pukall R."/>
            <person name="Steenblock K."/>
            <person name="Schneider S."/>
            <person name="Klenk H.-P."/>
            <person name="Eisen J.A."/>
        </authorList>
    </citation>
    <scope>NUCLEOTIDE SEQUENCE [LARGE SCALE GENOMIC DNA]</scope>
    <source>
        <strain evidence="5">DSM 14684 / CIP 108061 / JCM 11494 / NBRC 100937 / ID131577</strain>
    </source>
</reference>
<keyword evidence="1" id="KW-0547">Nucleotide-binding</keyword>
<dbReference type="GO" id="GO:0004016">
    <property type="term" value="F:adenylate cyclase activity"/>
    <property type="evidence" value="ECO:0007669"/>
    <property type="project" value="TreeGrafter"/>
</dbReference>
<dbReference type="EMBL" id="CP001854">
    <property type="protein sequence ID" value="ADB52061.1"/>
    <property type="molecule type" value="Genomic_DNA"/>
</dbReference>
<dbReference type="STRING" id="469383.Cwoe_3644"/>
<dbReference type="GO" id="GO:0006355">
    <property type="term" value="P:regulation of DNA-templated transcription"/>
    <property type="evidence" value="ECO:0007669"/>
    <property type="project" value="InterPro"/>
</dbReference>
<dbReference type="KEGG" id="cwo:Cwoe_3644"/>
<dbReference type="SMART" id="SM00421">
    <property type="entry name" value="HTH_LUXR"/>
    <property type="match status" value="1"/>
</dbReference>
<dbReference type="Pfam" id="PF00196">
    <property type="entry name" value="GerE"/>
    <property type="match status" value="1"/>
</dbReference>